<accession>A0A0B5A6V7</accession>
<name>A0A0B5A6V7_9CAUD</name>
<dbReference type="OrthoDB" id="2514at10239"/>
<dbReference type="GO" id="GO:0006281">
    <property type="term" value="P:DNA repair"/>
    <property type="evidence" value="ECO:0007669"/>
    <property type="project" value="TreeGrafter"/>
</dbReference>
<dbReference type="PANTHER" id="PTHR45766:SF6">
    <property type="entry name" value="SWI_SNF-RELATED MATRIX-ASSOCIATED ACTIN-DEPENDENT REGULATOR OF CHROMATIN SUBFAMILY A-LIKE PROTEIN 1"/>
    <property type="match status" value="1"/>
</dbReference>
<dbReference type="GO" id="GO:0031297">
    <property type="term" value="P:replication fork processing"/>
    <property type="evidence" value="ECO:0007669"/>
    <property type="project" value="TreeGrafter"/>
</dbReference>
<dbReference type="PANTHER" id="PTHR45766">
    <property type="entry name" value="DNA ANNEALING HELICASE AND ENDONUCLEASE ZRANB3 FAMILY MEMBER"/>
    <property type="match status" value="1"/>
</dbReference>
<dbReference type="InterPro" id="IPR038718">
    <property type="entry name" value="SNF2-like_sf"/>
</dbReference>
<organism evidence="3 4">
    <name type="scientific">Achromobacter phage 83-24</name>
    <dbReference type="NCBI Taxonomy" id="1589747"/>
    <lineage>
        <taxon>Viruses</taxon>
        <taxon>Duplodnaviria</taxon>
        <taxon>Heunggongvirae</taxon>
        <taxon>Uroviricota</taxon>
        <taxon>Caudoviricetes</taxon>
        <taxon>Steinhofvirus</taxon>
        <taxon>Steinhofvirus sv8324</taxon>
    </lineage>
</organism>
<feature type="domain" description="Helicase C-terminal" evidence="2">
    <location>
        <begin position="342"/>
        <end position="487"/>
    </location>
</feature>
<keyword evidence="1" id="KW-0378">Hydrolase</keyword>
<gene>
    <name evidence="3" type="ORF">JWAP_00043</name>
</gene>
<sequence length="500" mass="57762">MGPYEPVFEHYKHQAREFEFRNEPSRALLWQMRTGKTKAMIDMAFALFVDDKIDQVLVLAPNGVHLNWQIKQLPMHAWKSMPFEVCSWVSSESRKPLYLRKLNDLVLNPKGTARNSLRWYCMNSESCWRDRPKKSISMFLGQAKKGTLLIVDESDDFRKISSKRTKLAVQLRDHVQYRRILTGSFTDNAPLAAYSQLEILKKHALGFTKYSDFEAHFATYKNAAVYDRQGNARRVRVIDEYRNQTELKQLVAQYASVVLREECDDMPTLVRADEFFELEPEQRKLYTSICDKLLEEEGLYGDIFLTDVFSGGVKSIKLQQVSNGFFVDAEGEVTDLPNPRAEVYRRIIQEQLLDGRKVITWCRYHEDIKRVKKVLDELGIKYVEFHGGISTPQRMKNMHRFMTDDEYTVFIGQPAAGGRGLDLSVAKTVVWYSHTYDLIHRRQADERATHIGGHTIDVIDLQAVDTVDMSIMNSLSEKTSLSDYVSRHGLQAFLTGKTLV</sequence>
<dbReference type="GO" id="GO:0016787">
    <property type="term" value="F:hydrolase activity"/>
    <property type="evidence" value="ECO:0007669"/>
    <property type="project" value="UniProtKB-KW"/>
</dbReference>
<evidence type="ECO:0000313" key="4">
    <source>
        <dbReference type="Proteomes" id="UP000031726"/>
    </source>
</evidence>
<dbReference type="PROSITE" id="PS51194">
    <property type="entry name" value="HELICASE_CTER"/>
    <property type="match status" value="1"/>
</dbReference>
<evidence type="ECO:0000313" key="3">
    <source>
        <dbReference type="EMBL" id="AJD82876.1"/>
    </source>
</evidence>
<proteinExistence type="predicted"/>
<evidence type="ECO:0000259" key="2">
    <source>
        <dbReference type="PROSITE" id="PS51194"/>
    </source>
</evidence>
<dbReference type="RefSeq" id="YP_009201777.1">
    <property type="nucleotide sequence ID" value="NC_028834.1"/>
</dbReference>
<dbReference type="GeneID" id="26628949"/>
<keyword evidence="4" id="KW-1185">Reference proteome</keyword>
<reference evidence="3 4" key="1">
    <citation type="submission" date="2014-11" db="EMBL/GenBank/DDBJ databases">
        <title>Characterization and genome comparisons of three Achromobacter phages of the Siphoviridae family.</title>
        <authorList>
            <person name="Dreiseikelmann B."/>
            <person name="Bunk B."/>
            <person name="Rohde M."/>
            <person name="Wittmann J."/>
        </authorList>
    </citation>
    <scope>NUCLEOTIDE SEQUENCE [LARGE SCALE GENOMIC DNA]</scope>
</reference>
<dbReference type="Gene3D" id="3.40.50.300">
    <property type="entry name" value="P-loop containing nucleotide triphosphate hydrolases"/>
    <property type="match status" value="1"/>
</dbReference>
<dbReference type="InterPro" id="IPR001650">
    <property type="entry name" value="Helicase_C-like"/>
</dbReference>
<evidence type="ECO:0000256" key="1">
    <source>
        <dbReference type="ARBA" id="ARBA00022801"/>
    </source>
</evidence>
<dbReference type="SUPFAM" id="SSF52540">
    <property type="entry name" value="P-loop containing nucleoside triphosphate hydrolases"/>
    <property type="match status" value="2"/>
</dbReference>
<protein>
    <recommendedName>
        <fullName evidence="2">Helicase C-terminal domain-containing protein</fullName>
    </recommendedName>
</protein>
<dbReference type="Pfam" id="PF00271">
    <property type="entry name" value="Helicase_C"/>
    <property type="match status" value="1"/>
</dbReference>
<dbReference type="InterPro" id="IPR027417">
    <property type="entry name" value="P-loop_NTPase"/>
</dbReference>
<dbReference type="KEGG" id="vg:26628949"/>
<dbReference type="Proteomes" id="UP000031726">
    <property type="component" value="Segment"/>
</dbReference>
<dbReference type="Gene3D" id="3.40.50.10810">
    <property type="entry name" value="Tandem AAA-ATPase domain"/>
    <property type="match status" value="1"/>
</dbReference>
<dbReference type="EMBL" id="KP202970">
    <property type="protein sequence ID" value="AJD82876.1"/>
    <property type="molecule type" value="Genomic_DNA"/>
</dbReference>